<feature type="domain" description="NAD-dependent epimerase/dehydratase" evidence="1">
    <location>
        <begin position="3"/>
        <end position="219"/>
    </location>
</feature>
<protein>
    <submittedName>
        <fullName evidence="2">Nucleoside-diphosphate-sugar epimerase</fullName>
    </submittedName>
</protein>
<organism evidence="2 3">
    <name type="scientific">Thermomonospora echinospora</name>
    <dbReference type="NCBI Taxonomy" id="1992"/>
    <lineage>
        <taxon>Bacteria</taxon>
        <taxon>Bacillati</taxon>
        <taxon>Actinomycetota</taxon>
        <taxon>Actinomycetes</taxon>
        <taxon>Streptosporangiales</taxon>
        <taxon>Thermomonosporaceae</taxon>
        <taxon>Thermomonospora</taxon>
    </lineage>
</organism>
<dbReference type="SUPFAM" id="SSF51735">
    <property type="entry name" value="NAD(P)-binding Rossmann-fold domains"/>
    <property type="match status" value="1"/>
</dbReference>
<dbReference type="AlphaFoldDB" id="A0A1H6E956"/>
<dbReference type="Gene3D" id="3.40.50.720">
    <property type="entry name" value="NAD(P)-binding Rossmann-like Domain"/>
    <property type="match status" value="1"/>
</dbReference>
<keyword evidence="3" id="KW-1185">Reference proteome</keyword>
<dbReference type="OrthoDB" id="9771302at2"/>
<proteinExistence type="predicted"/>
<name>A0A1H6E956_9ACTN</name>
<accession>A0A1H6E956</accession>
<dbReference type="RefSeq" id="WP_103944797.1">
    <property type="nucleotide sequence ID" value="NZ_FNVO01000044.1"/>
</dbReference>
<evidence type="ECO:0000313" key="2">
    <source>
        <dbReference type="EMBL" id="SEG94237.1"/>
    </source>
</evidence>
<dbReference type="InterPro" id="IPR001509">
    <property type="entry name" value="Epimerase_deHydtase"/>
</dbReference>
<evidence type="ECO:0000259" key="1">
    <source>
        <dbReference type="Pfam" id="PF01370"/>
    </source>
</evidence>
<dbReference type="GO" id="GO:0005737">
    <property type="term" value="C:cytoplasm"/>
    <property type="evidence" value="ECO:0007669"/>
    <property type="project" value="TreeGrafter"/>
</dbReference>
<dbReference type="PANTHER" id="PTHR48079">
    <property type="entry name" value="PROTEIN YEEZ"/>
    <property type="match status" value="1"/>
</dbReference>
<evidence type="ECO:0000313" key="3">
    <source>
        <dbReference type="Proteomes" id="UP000236723"/>
    </source>
</evidence>
<dbReference type="PANTHER" id="PTHR48079:SF6">
    <property type="entry name" value="NAD(P)-BINDING DOMAIN-CONTAINING PROTEIN-RELATED"/>
    <property type="match status" value="1"/>
</dbReference>
<reference evidence="3" key="1">
    <citation type="submission" date="2016-10" db="EMBL/GenBank/DDBJ databases">
        <authorList>
            <person name="Varghese N."/>
            <person name="Submissions S."/>
        </authorList>
    </citation>
    <scope>NUCLEOTIDE SEQUENCE [LARGE SCALE GENOMIC DNA]</scope>
    <source>
        <strain evidence="3">DSM 43163</strain>
    </source>
</reference>
<dbReference type="EMBL" id="FNVO01000044">
    <property type="protein sequence ID" value="SEG94237.1"/>
    <property type="molecule type" value="Genomic_DNA"/>
</dbReference>
<dbReference type="Pfam" id="PF01370">
    <property type="entry name" value="Epimerase"/>
    <property type="match status" value="1"/>
</dbReference>
<dbReference type="InterPro" id="IPR051783">
    <property type="entry name" value="NAD(P)-dependent_oxidoreduct"/>
</dbReference>
<dbReference type="Proteomes" id="UP000236723">
    <property type="component" value="Unassembled WGS sequence"/>
</dbReference>
<sequence length="308" mass="32421">MRVFVTGGTGALGRHAVPELVRAGHSVSALARTPEKAALLASWGAEPVEVSLFDPDALATAFHGHDAVANLASAIPSPARFISARAWRAATRVRTEGSAAVTDAALAAGVEVLIQESVCMIYRDHGAAWIAEDAPVDRYPISAGNHAAEAAARRFTEAGGTGVVLRFGVFYGPGATHSEQMYAQARRHVGLLVGRPGDYMSSIHMVDAGTAVVAALGAPAGTYNVVDDRPLTKREYADALARAAEASMWLRVPGRAALLFGARLTSLTRSLRVANTRFRDTTGWAPRYPSAVEGWTATAKALRTPQAP</sequence>
<dbReference type="InterPro" id="IPR036291">
    <property type="entry name" value="NAD(P)-bd_dom_sf"/>
</dbReference>
<gene>
    <name evidence="2" type="ORF">SAMN04489712_14421</name>
</gene>
<dbReference type="GO" id="GO:0004029">
    <property type="term" value="F:aldehyde dehydrogenase (NAD+) activity"/>
    <property type="evidence" value="ECO:0007669"/>
    <property type="project" value="TreeGrafter"/>
</dbReference>